<reference evidence="1 2" key="1">
    <citation type="submission" date="2016-06" db="EMBL/GenBank/DDBJ databases">
        <authorList>
            <person name="Kjaerup R.B."/>
            <person name="Dalgaard T.S."/>
            <person name="Juul-Madsen H.R."/>
        </authorList>
    </citation>
    <scope>NUCLEOTIDE SEQUENCE [LARGE SCALE GENOMIC DNA]</scope>
    <source>
        <strain evidence="1 2">DSM 45248</strain>
    </source>
</reference>
<accession>A0A1A8ZAQ0</accession>
<dbReference type="Proteomes" id="UP000198765">
    <property type="component" value="Chromosome I"/>
</dbReference>
<organism evidence="1 2">
    <name type="scientific">Micromonospora narathiwatensis</name>
    <dbReference type="NCBI Taxonomy" id="299146"/>
    <lineage>
        <taxon>Bacteria</taxon>
        <taxon>Bacillati</taxon>
        <taxon>Actinomycetota</taxon>
        <taxon>Actinomycetes</taxon>
        <taxon>Micromonosporales</taxon>
        <taxon>Micromonosporaceae</taxon>
        <taxon>Micromonospora</taxon>
    </lineage>
</organism>
<keyword evidence="2" id="KW-1185">Reference proteome</keyword>
<proteinExistence type="predicted"/>
<evidence type="ECO:0000313" key="2">
    <source>
        <dbReference type="Proteomes" id="UP000198765"/>
    </source>
</evidence>
<protein>
    <submittedName>
        <fullName evidence="1">Uncharacterized protein</fullName>
    </submittedName>
</protein>
<name>A0A1A8ZAQ0_9ACTN</name>
<dbReference type="AlphaFoldDB" id="A0A1A8ZAQ0"/>
<dbReference type="PATRIC" id="fig|299146.4.peg.1136"/>
<dbReference type="EMBL" id="LT594324">
    <property type="protein sequence ID" value="SBT40944.1"/>
    <property type="molecule type" value="Genomic_DNA"/>
</dbReference>
<gene>
    <name evidence="1" type="ORF">GA0070621_1097</name>
</gene>
<evidence type="ECO:0000313" key="1">
    <source>
        <dbReference type="EMBL" id="SBT40944.1"/>
    </source>
</evidence>
<sequence length="252" mass="28759">MRRYDELANVYAELPNQGRAIDDYHYTPEARRIFPRYNIVEAMLGQVERLDPDRLPNFADLSAALLRAANDAQSLVKPQGKAEAEVIRDERQMFAAAIRGWTSESDIDIEPLGYRRVLTAEESSDWRQRLQERWGLNVLAWHPMLATPVPAEVLVLQEAYMWDEQGAARVRQVLQDAGGRRVAELREYGADYLVDLDLFAPRYTGAEGVWSDNSLAWIAYASHEGTVAFGGLLATALTARWPDVRRWHWSGW</sequence>